<proteinExistence type="predicted"/>
<keyword evidence="1" id="KW-0235">DNA replication</keyword>
<name>A0ABT3B162_9CYAN</name>
<feature type="domain" description="DNA helicase DnaB-like N-terminal" evidence="3">
    <location>
        <begin position="20"/>
        <end position="119"/>
    </location>
</feature>
<dbReference type="SUPFAM" id="SSF52540">
    <property type="entry name" value="P-loop containing nucleoside triphosphate hydrolases"/>
    <property type="match status" value="1"/>
</dbReference>
<dbReference type="SUPFAM" id="SSF48024">
    <property type="entry name" value="N-terminal domain of DnaB helicase"/>
    <property type="match status" value="1"/>
</dbReference>
<keyword evidence="2" id="KW-0238">DNA-binding</keyword>
<keyword evidence="5" id="KW-1185">Reference proteome</keyword>
<evidence type="ECO:0000313" key="4">
    <source>
        <dbReference type="EMBL" id="MCV3215102.1"/>
    </source>
</evidence>
<dbReference type="Pfam" id="PF13481">
    <property type="entry name" value="AAA_25"/>
    <property type="match status" value="1"/>
</dbReference>
<comment type="caution">
    <text evidence="4">The sequence shown here is derived from an EMBL/GenBank/DDBJ whole genome shotgun (WGS) entry which is preliminary data.</text>
</comment>
<evidence type="ECO:0000313" key="5">
    <source>
        <dbReference type="Proteomes" id="UP001526143"/>
    </source>
</evidence>
<protein>
    <submittedName>
        <fullName evidence="4">AAA family ATPase</fullName>
    </submittedName>
</protein>
<evidence type="ECO:0000256" key="2">
    <source>
        <dbReference type="ARBA" id="ARBA00023125"/>
    </source>
</evidence>
<dbReference type="InterPro" id="IPR007693">
    <property type="entry name" value="DNA_helicase_DnaB-like_N"/>
</dbReference>
<dbReference type="Gene3D" id="1.10.860.10">
    <property type="entry name" value="DNAb Helicase, Chain A"/>
    <property type="match status" value="1"/>
</dbReference>
<dbReference type="Gene3D" id="3.40.50.300">
    <property type="entry name" value="P-loop containing nucleotide triphosphate hydrolases"/>
    <property type="match status" value="1"/>
</dbReference>
<dbReference type="InterPro" id="IPR016136">
    <property type="entry name" value="DNA_helicase_N/primase_C"/>
</dbReference>
<evidence type="ECO:0000259" key="3">
    <source>
        <dbReference type="Pfam" id="PF00772"/>
    </source>
</evidence>
<dbReference type="EMBL" id="JAOWRF010000240">
    <property type="protein sequence ID" value="MCV3215102.1"/>
    <property type="molecule type" value="Genomic_DNA"/>
</dbReference>
<dbReference type="Proteomes" id="UP001526143">
    <property type="component" value="Unassembled WGS sequence"/>
</dbReference>
<reference evidence="4 5" key="1">
    <citation type="submission" date="2022-10" db="EMBL/GenBank/DDBJ databases">
        <title>Identification of biosynthetic pathway for the production of the potent trypsin inhibitor radiosumin.</title>
        <authorList>
            <person name="Fewer D.P."/>
            <person name="Delbaje E."/>
            <person name="Ouyang X."/>
            <person name="Agostino P.D."/>
            <person name="Wahlsten M."/>
            <person name="Jokela J."/>
            <person name="Permi P."/>
            <person name="Haapaniemi E."/>
            <person name="Koistinen H."/>
        </authorList>
    </citation>
    <scope>NUCLEOTIDE SEQUENCE [LARGE SCALE GENOMIC DNA]</scope>
    <source>
        <strain evidence="4 5">NIES-515</strain>
    </source>
</reference>
<dbReference type="InterPro" id="IPR027417">
    <property type="entry name" value="P-loop_NTPase"/>
</dbReference>
<organism evidence="4 5">
    <name type="scientific">Plectonema radiosum NIES-515</name>
    <dbReference type="NCBI Taxonomy" id="2986073"/>
    <lineage>
        <taxon>Bacteria</taxon>
        <taxon>Bacillati</taxon>
        <taxon>Cyanobacteriota</taxon>
        <taxon>Cyanophyceae</taxon>
        <taxon>Oscillatoriophycideae</taxon>
        <taxon>Oscillatoriales</taxon>
        <taxon>Microcoleaceae</taxon>
        <taxon>Plectonema</taxon>
    </lineage>
</organism>
<dbReference type="InterPro" id="IPR036185">
    <property type="entry name" value="DNA_heli_DnaB-like_N_sf"/>
</dbReference>
<accession>A0ABT3B162</accession>
<dbReference type="RefSeq" id="WP_263746690.1">
    <property type="nucleotide sequence ID" value="NZ_JAOWRF010000240.1"/>
</dbReference>
<sequence>MVYTLSDEKLNFQSFEDRLLPHNLEAEESVLGSILLDMGAIYRVRDNLKPEHFFLSAHQDIYAACIKLAKRQKSTDVLSIVDYLASNGLLERIGGRNKLHNLLDRTVSTVNVDKIAELVINYSIRRQIIRLGSNFQAFGFATEIEIPELLSKLKENTRLITECPQGQSDQDVRGWHYNRLLQELQDIYLRISDPGRKLYELQELANRTPGRGVRDLENLYLKSLCATVEPRRSLDELEEEVGTEGRRWVLGGLIPEATTMLLYADGGVGKTKLMYDVLYAIASGENWNGFPATAPNRRVLIYQGDESKHDMLQALNKRGFTEGTEVRNRTAVRFGWNTDAIPILYQDIEEYDPAVIMIDSLTFVNRYSIYDENSTEYSRPVMELNKIAALTGKTIVIVHHANRGGKARGATAIFNAVSEVLKLEKDTSAGANPQEKILTIEKSRSRRFPCQYKLFFNEEDFSLSLLEEVGTLGADTPTKDKIMKFFETNRNQKYQAEEVAYFVSTTDNNARRCLSQLARDGILSCDEKHKRGTAKLYYLPWGNDKCSIHSSQHNLTKNDIYVHNSQTAQDVDQQRSEVDFTTMYPSQCTTHAQPHAQLSCTTCNPDGVSKVPEVMHVSTPNSENLDSGKNLGGGHANLEIVPTSNDCEASVPELCIEVVHGLCTENDLKDKTTSNDCEASVPELCIEVVHQVVHPVDPAITKKSTLQSDVVQKCPYCPQTGLPMNPPHQMAINTPLGTVTVKATSLKIRGDHKVETVMEYILPNGNSKTKNAAIGKGKADIEAIAREEVSRWIPAALLKAQKAGQTFRVRQMRGTMLEPEYAWVPGCKLLRLPNPPELNQYMLQAPDAEIFGVYEDSFELDH</sequence>
<dbReference type="PANTHER" id="PTHR30153">
    <property type="entry name" value="REPLICATIVE DNA HELICASE DNAB"/>
    <property type="match status" value="1"/>
</dbReference>
<gene>
    <name evidence="4" type="ORF">OGM63_16545</name>
</gene>
<dbReference type="PANTHER" id="PTHR30153:SF2">
    <property type="entry name" value="REPLICATIVE DNA HELICASE"/>
    <property type="match status" value="1"/>
</dbReference>
<evidence type="ECO:0000256" key="1">
    <source>
        <dbReference type="ARBA" id="ARBA00022705"/>
    </source>
</evidence>
<dbReference type="Pfam" id="PF00772">
    <property type="entry name" value="DnaB"/>
    <property type="match status" value="1"/>
</dbReference>